<gene>
    <name evidence="7" type="ORF">AYL99_03772</name>
</gene>
<feature type="region of interest" description="Disordered" evidence="6">
    <location>
        <begin position="243"/>
        <end position="285"/>
    </location>
</feature>
<dbReference type="PANTHER" id="PTHR42877:SF2">
    <property type="entry name" value="FAD_NAD(P)-BINDING DOMAIN-CONTAINING PROTEIN"/>
    <property type="match status" value="1"/>
</dbReference>
<evidence type="ECO:0000256" key="1">
    <source>
        <dbReference type="ARBA" id="ARBA00001974"/>
    </source>
</evidence>
<dbReference type="SUPFAM" id="SSF51905">
    <property type="entry name" value="FAD/NAD(P)-binding domain"/>
    <property type="match status" value="3"/>
</dbReference>
<reference evidence="7 8" key="1">
    <citation type="submission" date="2016-04" db="EMBL/GenBank/DDBJ databases">
        <title>Draft genome of Fonsecaea erecta CBS 125763.</title>
        <authorList>
            <person name="Weiss V.A."/>
            <person name="Vicente V.A."/>
            <person name="Raittz R.T."/>
            <person name="Moreno L.F."/>
            <person name="De Souza E.M."/>
            <person name="Pedrosa F.O."/>
            <person name="Steffens M.B."/>
            <person name="Faoro H."/>
            <person name="Tadra-Sfeir M.Z."/>
            <person name="Najafzadeh M.J."/>
            <person name="Felipe M.S."/>
            <person name="Teixeira M."/>
            <person name="Sun J."/>
            <person name="Xi L."/>
            <person name="Gomes R."/>
            <person name="De Azevedo C.M."/>
            <person name="Salgado C.G."/>
            <person name="Da Silva M.B."/>
            <person name="Nascimento M.F."/>
            <person name="Queiroz-Telles F."/>
            <person name="Attili D.S."/>
            <person name="Gorbushina A."/>
        </authorList>
    </citation>
    <scope>NUCLEOTIDE SEQUENCE [LARGE SCALE GENOMIC DNA]</scope>
    <source>
        <strain evidence="7 8">CBS 125763</strain>
    </source>
</reference>
<evidence type="ECO:0000313" key="8">
    <source>
        <dbReference type="Proteomes" id="UP000078343"/>
    </source>
</evidence>
<dbReference type="OrthoDB" id="74360at2759"/>
<keyword evidence="4" id="KW-0274">FAD</keyword>
<feature type="compositionally biased region" description="Acidic residues" evidence="6">
    <location>
        <begin position="252"/>
        <end position="261"/>
    </location>
</feature>
<organism evidence="7 8">
    <name type="scientific">Fonsecaea erecta</name>
    <dbReference type="NCBI Taxonomy" id="1367422"/>
    <lineage>
        <taxon>Eukaryota</taxon>
        <taxon>Fungi</taxon>
        <taxon>Dikarya</taxon>
        <taxon>Ascomycota</taxon>
        <taxon>Pezizomycotina</taxon>
        <taxon>Eurotiomycetes</taxon>
        <taxon>Chaetothyriomycetidae</taxon>
        <taxon>Chaetothyriales</taxon>
        <taxon>Herpotrichiellaceae</taxon>
        <taxon>Fonsecaea</taxon>
    </lineage>
</organism>
<keyword evidence="8" id="KW-1185">Reference proteome</keyword>
<comment type="caution">
    <text evidence="7">The sequence shown here is derived from an EMBL/GenBank/DDBJ whole genome shotgun (WGS) entry which is preliminary data.</text>
</comment>
<dbReference type="Proteomes" id="UP000078343">
    <property type="component" value="Unassembled WGS sequence"/>
</dbReference>
<accession>A0A178ZP34</accession>
<dbReference type="Pfam" id="PF00743">
    <property type="entry name" value="FMO-like"/>
    <property type="match status" value="1"/>
</dbReference>
<evidence type="ECO:0000256" key="4">
    <source>
        <dbReference type="ARBA" id="ARBA00022827"/>
    </source>
</evidence>
<evidence type="ECO:0000256" key="3">
    <source>
        <dbReference type="ARBA" id="ARBA00022630"/>
    </source>
</evidence>
<evidence type="ECO:0000256" key="6">
    <source>
        <dbReference type="SAM" id="MobiDB-lite"/>
    </source>
</evidence>
<evidence type="ECO:0008006" key="9">
    <source>
        <dbReference type="Google" id="ProtNLM"/>
    </source>
</evidence>
<proteinExistence type="inferred from homology"/>
<dbReference type="InterPro" id="IPR036188">
    <property type="entry name" value="FAD/NAD-bd_sf"/>
</dbReference>
<dbReference type="EMBL" id="LVYI01000003">
    <property type="protein sequence ID" value="OAP61569.1"/>
    <property type="molecule type" value="Genomic_DNA"/>
</dbReference>
<feature type="compositionally biased region" description="Acidic residues" evidence="6">
    <location>
        <begin position="267"/>
        <end position="278"/>
    </location>
</feature>
<keyword evidence="5" id="KW-0560">Oxidoreductase</keyword>
<dbReference type="InterPro" id="IPR020946">
    <property type="entry name" value="Flavin_mOase-like"/>
</dbReference>
<dbReference type="PANTHER" id="PTHR42877">
    <property type="entry name" value="L-ORNITHINE N(5)-MONOOXYGENASE-RELATED"/>
    <property type="match status" value="1"/>
</dbReference>
<dbReference type="GO" id="GO:0050660">
    <property type="term" value="F:flavin adenine dinucleotide binding"/>
    <property type="evidence" value="ECO:0007669"/>
    <property type="project" value="InterPro"/>
</dbReference>
<dbReference type="AlphaFoldDB" id="A0A178ZP34"/>
<protein>
    <recommendedName>
        <fullName evidence="9">Sterigmatocystin biosynthesis monooxygenase stcW</fullName>
    </recommendedName>
</protein>
<dbReference type="Gene3D" id="3.50.50.60">
    <property type="entry name" value="FAD/NAD(P)-binding domain"/>
    <property type="match status" value="2"/>
</dbReference>
<evidence type="ECO:0000313" key="7">
    <source>
        <dbReference type="EMBL" id="OAP61569.1"/>
    </source>
</evidence>
<dbReference type="RefSeq" id="XP_018694936.1">
    <property type="nucleotide sequence ID" value="XM_018835286.1"/>
</dbReference>
<dbReference type="GO" id="GO:0004499">
    <property type="term" value="F:N,N-dimethylaniline monooxygenase activity"/>
    <property type="evidence" value="ECO:0007669"/>
    <property type="project" value="InterPro"/>
</dbReference>
<keyword evidence="3" id="KW-0285">Flavoprotein</keyword>
<evidence type="ECO:0000256" key="2">
    <source>
        <dbReference type="ARBA" id="ARBA00010139"/>
    </source>
</evidence>
<dbReference type="InterPro" id="IPR051209">
    <property type="entry name" value="FAD-bind_Monooxygenase_sf"/>
</dbReference>
<dbReference type="GeneID" id="30007941"/>
<dbReference type="GO" id="GO:0050661">
    <property type="term" value="F:NADP binding"/>
    <property type="evidence" value="ECO:0007669"/>
    <property type="project" value="InterPro"/>
</dbReference>
<evidence type="ECO:0000256" key="5">
    <source>
        <dbReference type="ARBA" id="ARBA00023002"/>
    </source>
</evidence>
<name>A0A178ZP34_9EURO</name>
<comment type="similarity">
    <text evidence="2">Belongs to the FAD-binding monooxygenase family.</text>
</comment>
<comment type="cofactor">
    <cofactor evidence="1">
        <name>FAD</name>
        <dbReference type="ChEBI" id="CHEBI:57692"/>
    </cofactor>
</comment>
<sequence length="601" mass="68259">MVSPERLKEIWVPLADDYAYKKRKLRVATIGAGFSGLIFAHKIQHEQPELQEFIEHVIFEANDDVGGTWKVNTYPGVQCDVPAHIYAFPFDPNPDWSKFYADGPEILEYVKKTVAKWNLNRDIQFNTRVIALNWLEEEGKWKIRVRKNGQEERDEFADVLVSAQGFLSQWKWPDIPGLQTFKGHKVHSAGWDHSYDYSNKRIGIIGNGSSAIQILPQLAKLPGTQVVSFQRGATWITQSLGEALGVGGDKQPDDEETEDQEMTNGDEGVDMTEVDPAEEQVGSKFNPRYTKIDKKRFRNPEKHKAYRKMLQHGMNKGFRLFRKGSVQNAKSTEVTVERMRAALNNDPELCEKLIPNWTLGCRRLTPGEGYLEAFLLPTVSLEKSPIAHITETGIETESGSHYDVDVIVCATGFDVSHVPHYPVTGRNGMTLAEKWKDEPESYLSVACPDFPNYFIFTGPNATVGHGTLVTSLTWTAEYIVKWLHKIAGEDIHSAAPRQDATDEFVTYGDEIHATLTWTGACKSWYKNHRVDGRVTATWPGSALLYREVILREIRGEDWDVRYRSRNRWKGVLGNGFTRLEIEAEEKEQQGEVVDLAFYVNS</sequence>